<keyword evidence="3" id="KW-0949">S-adenosyl-L-methionine</keyword>
<dbReference type="Pfam" id="PF13649">
    <property type="entry name" value="Methyltransf_25"/>
    <property type="match status" value="1"/>
</dbReference>
<feature type="domain" description="Methyltransferase" evidence="4">
    <location>
        <begin position="40"/>
        <end position="136"/>
    </location>
</feature>
<dbReference type="EMBL" id="NMUL01000010">
    <property type="protein sequence ID" value="OXM68442.1"/>
    <property type="molecule type" value="Genomic_DNA"/>
</dbReference>
<dbReference type="SUPFAM" id="SSF53335">
    <property type="entry name" value="S-adenosyl-L-methionine-dependent methyltransferases"/>
    <property type="match status" value="1"/>
</dbReference>
<dbReference type="Gene3D" id="3.40.50.150">
    <property type="entry name" value="Vaccinia Virus protein VP39"/>
    <property type="match status" value="1"/>
</dbReference>
<organism evidence="5 6">
    <name type="scientific">Amycolatopsis vastitatis</name>
    <dbReference type="NCBI Taxonomy" id="1905142"/>
    <lineage>
        <taxon>Bacteria</taxon>
        <taxon>Bacillati</taxon>
        <taxon>Actinomycetota</taxon>
        <taxon>Actinomycetes</taxon>
        <taxon>Pseudonocardiales</taxon>
        <taxon>Pseudonocardiaceae</taxon>
        <taxon>Amycolatopsis</taxon>
    </lineage>
</organism>
<protein>
    <submittedName>
        <fullName evidence="5">SAM-dependent methyltransferase</fullName>
    </submittedName>
</protein>
<sequence length="190" mass="20878">MSHLYHDPPAYRRQMSVPFSGLHARAAAHVRAAAPESGAVLDIGCGPGTLALRIARSRADLRVSGVDPVPEMVTYATGLAHRRGLSDRVRFAVGEAARLPYEQGMFDVVVATMSLHHWNALPAAVRELRRVVRPGGSIFVYHLRSADFAGLRAAVEAVAPEWTYQRKFLWMRVLPSLVFGCARISVPGRR</sequence>
<dbReference type="InterPro" id="IPR041698">
    <property type="entry name" value="Methyltransf_25"/>
</dbReference>
<proteinExistence type="predicted"/>
<keyword evidence="2 5" id="KW-0808">Transferase</keyword>
<dbReference type="Proteomes" id="UP000215199">
    <property type="component" value="Unassembled WGS sequence"/>
</dbReference>
<dbReference type="InterPro" id="IPR029063">
    <property type="entry name" value="SAM-dependent_MTases_sf"/>
</dbReference>
<evidence type="ECO:0000313" key="6">
    <source>
        <dbReference type="Proteomes" id="UP000215199"/>
    </source>
</evidence>
<reference evidence="6" key="1">
    <citation type="submission" date="2017-07" db="EMBL/GenBank/DDBJ databases">
        <title>Comparative genome mining reveals phylogenetic distribution patterns of secondary metabolites in Amycolatopsis.</title>
        <authorList>
            <person name="Adamek M."/>
            <person name="Alanjary M."/>
            <person name="Sales-Ortells H."/>
            <person name="Goodfellow M."/>
            <person name="Bull A.T."/>
            <person name="Kalinowski J."/>
            <person name="Ziemert N."/>
        </authorList>
    </citation>
    <scope>NUCLEOTIDE SEQUENCE [LARGE SCALE GENOMIC DNA]</scope>
    <source>
        <strain evidence="6">H5</strain>
    </source>
</reference>
<evidence type="ECO:0000313" key="5">
    <source>
        <dbReference type="EMBL" id="OXM68442.1"/>
    </source>
</evidence>
<evidence type="ECO:0000256" key="3">
    <source>
        <dbReference type="ARBA" id="ARBA00022691"/>
    </source>
</evidence>
<dbReference type="PANTHER" id="PTHR43464:SF19">
    <property type="entry name" value="UBIQUINONE BIOSYNTHESIS O-METHYLTRANSFERASE, MITOCHONDRIAL"/>
    <property type="match status" value="1"/>
</dbReference>
<dbReference type="GO" id="GO:0032259">
    <property type="term" value="P:methylation"/>
    <property type="evidence" value="ECO:0007669"/>
    <property type="project" value="UniProtKB-KW"/>
</dbReference>
<evidence type="ECO:0000256" key="2">
    <source>
        <dbReference type="ARBA" id="ARBA00022679"/>
    </source>
</evidence>
<evidence type="ECO:0000259" key="4">
    <source>
        <dbReference type="Pfam" id="PF13649"/>
    </source>
</evidence>
<keyword evidence="6" id="KW-1185">Reference proteome</keyword>
<evidence type="ECO:0000256" key="1">
    <source>
        <dbReference type="ARBA" id="ARBA00022603"/>
    </source>
</evidence>
<dbReference type="InterPro" id="IPR001020">
    <property type="entry name" value="PTS_HPr_His_P_site"/>
</dbReference>
<dbReference type="PANTHER" id="PTHR43464">
    <property type="entry name" value="METHYLTRANSFERASE"/>
    <property type="match status" value="1"/>
</dbReference>
<gene>
    <name evidence="5" type="ORF">CF165_13095</name>
</gene>
<dbReference type="GO" id="GO:0008757">
    <property type="term" value="F:S-adenosylmethionine-dependent methyltransferase activity"/>
    <property type="evidence" value="ECO:0007669"/>
    <property type="project" value="InterPro"/>
</dbReference>
<dbReference type="AlphaFoldDB" id="A0A229TB22"/>
<accession>A0A229TB22</accession>
<dbReference type="PROSITE" id="PS00369">
    <property type="entry name" value="PTS_HPR_HIS"/>
    <property type="match status" value="1"/>
</dbReference>
<dbReference type="CDD" id="cd02440">
    <property type="entry name" value="AdoMet_MTases"/>
    <property type="match status" value="1"/>
</dbReference>
<name>A0A229TB22_9PSEU</name>
<comment type="caution">
    <text evidence="5">The sequence shown here is derived from an EMBL/GenBank/DDBJ whole genome shotgun (WGS) entry which is preliminary data.</text>
</comment>
<keyword evidence="1 5" id="KW-0489">Methyltransferase</keyword>